<dbReference type="EMBL" id="AF112856">
    <property type="protein sequence ID" value="AAG50423.1"/>
    <property type="molecule type" value="Genomic_DNA"/>
</dbReference>
<proteinExistence type="predicted"/>
<sequence length="481" mass="57245">MLSMSDLFFEKEEWFLKTAKQKFDFDFKIVYAPDFYRDVFPFGSFEERMGFLVDYPKTNKGNGFLVYTTSEEKKRTRMVFDDHSEIWEHTRNDCAFMSPISYFGKNRTLANARELFALVFDLDEVGAKELELLFTWYFYAYDKPFPGGNYQRLPTPTYVVNSGNGVHLYYLFENPIPLYPNIQRQLKKLKYALTEKLWNRDTSRLKQRQFQGINQGFRLVGSGSKRGYTILAHKTGEKVTLDYLSRFVAPENRITDTFYHSKLTLEEAKKKYPDWYHQRIELGREKKEWTCKRALYDWWKRQVTGIVYHHRYFFIMCLTVYAVKCGIDFDELKKDAYSFQNYLNDKNPDEPFTDYDIESALEMYQECYRSFPRDEISKLSGIEIKANKRNGRKQKQHLEGARAIQAIKDKYDDTNWRDGNGRKSYRDAVFTFLECHSKSTVKEFCELTGMSRAVFFKYKKQFLNKKKPRTHNPGDTISPQP</sequence>
<gene>
    <name evidence="1" type="primary">rep</name>
</gene>
<accession>Q9AQF2</accession>
<name>Q9AQF2_TREDN</name>
<evidence type="ECO:0000313" key="1">
    <source>
        <dbReference type="EMBL" id="AAG50423.1"/>
    </source>
</evidence>
<keyword evidence="1" id="KW-0614">Plasmid</keyword>
<organism evidence="1">
    <name type="scientific">Treponema denticola</name>
    <dbReference type="NCBI Taxonomy" id="158"/>
    <lineage>
        <taxon>Bacteria</taxon>
        <taxon>Pseudomonadati</taxon>
        <taxon>Spirochaetota</taxon>
        <taxon>Spirochaetia</taxon>
        <taxon>Spirochaetales</taxon>
        <taxon>Treponemataceae</taxon>
        <taxon>Treponema</taxon>
    </lineage>
</organism>
<dbReference type="AlphaFoldDB" id="Q9AQF2"/>
<geneLocation type="plasmid" evidence="1">
    <name>pTS1</name>
</geneLocation>
<reference evidence="1" key="1">
    <citation type="journal article" date="2004" name="Plasmid">
        <title>Sequence analysis of plasmid pTS1 isolated from oral spirochetes.</title>
        <authorList>
            <person name="Chauhan S."/>
            <person name="Kuramitsu H.K."/>
        </authorList>
    </citation>
    <scope>NUCLEOTIDE SEQUENCE</scope>
    <source>
        <strain evidence="1">U9b</strain>
        <plasmid evidence="1">pTS1</plasmid>
    </source>
</reference>
<protein>
    <submittedName>
        <fullName evidence="1">Rep</fullName>
    </submittedName>
</protein>